<accession>A0A839TQY9</accession>
<comment type="caution">
    <text evidence="1">The sequence shown here is derived from an EMBL/GenBank/DDBJ whole genome shotgun (WGS) entry which is preliminary data.</text>
</comment>
<dbReference type="RefSeq" id="WP_312887205.1">
    <property type="nucleotide sequence ID" value="NZ_JACHXJ010000002.1"/>
</dbReference>
<dbReference type="EMBL" id="JACHXJ010000002">
    <property type="protein sequence ID" value="MBB3127818.1"/>
    <property type="molecule type" value="Genomic_DNA"/>
</dbReference>
<dbReference type="Proteomes" id="UP000517523">
    <property type="component" value="Unassembled WGS sequence"/>
</dbReference>
<dbReference type="PANTHER" id="PTHR36849:SF1">
    <property type="entry name" value="CYTOPLASMIC PROTEIN"/>
    <property type="match status" value="1"/>
</dbReference>
<dbReference type="AlphaFoldDB" id="A0A839TQY9"/>
<organism evidence="1 2">
    <name type="scientific">Paenibacillus rhizosphaerae</name>
    <dbReference type="NCBI Taxonomy" id="297318"/>
    <lineage>
        <taxon>Bacteria</taxon>
        <taxon>Bacillati</taxon>
        <taxon>Bacillota</taxon>
        <taxon>Bacilli</taxon>
        <taxon>Bacillales</taxon>
        <taxon>Paenibacillaceae</taxon>
        <taxon>Paenibacillus</taxon>
    </lineage>
</organism>
<proteinExistence type="predicted"/>
<evidence type="ECO:0000313" key="1">
    <source>
        <dbReference type="EMBL" id="MBB3127818.1"/>
    </source>
</evidence>
<protein>
    <submittedName>
        <fullName evidence="1">Uncharacterized protein YeaO (DUF488 family)</fullName>
    </submittedName>
</protein>
<dbReference type="PANTHER" id="PTHR36849">
    <property type="entry name" value="CYTOPLASMIC PROTEIN-RELATED"/>
    <property type="match status" value="1"/>
</dbReference>
<sequence>MSTISIHIKRVYEKPEASDGKRILVDRLWPRGLTKEQAGIDEWMKEIAPSHELRKWYAHRLEHYDRFKELYLQELQQDKPFPLLRQIREWAEDSTVTLLYAAKDTQMNQAVVLKEIIESS</sequence>
<evidence type="ECO:0000313" key="2">
    <source>
        <dbReference type="Proteomes" id="UP000517523"/>
    </source>
</evidence>
<dbReference type="InterPro" id="IPR052552">
    <property type="entry name" value="YeaO-like"/>
</dbReference>
<name>A0A839TQY9_9BACL</name>
<dbReference type="Pfam" id="PF22752">
    <property type="entry name" value="DUF488-N3i"/>
    <property type="match status" value="1"/>
</dbReference>
<reference evidence="1 2" key="1">
    <citation type="submission" date="2020-08" db="EMBL/GenBank/DDBJ databases">
        <title>Genomic Encyclopedia of Type Strains, Phase III (KMG-III): the genomes of soil and plant-associated and newly described type strains.</title>
        <authorList>
            <person name="Whitman W."/>
        </authorList>
    </citation>
    <scope>NUCLEOTIDE SEQUENCE [LARGE SCALE GENOMIC DNA]</scope>
    <source>
        <strain evidence="1 2">CECT 5831</strain>
    </source>
</reference>
<gene>
    <name evidence="1" type="ORF">FHS19_002472</name>
</gene>